<keyword evidence="1" id="KW-1133">Transmembrane helix</keyword>
<gene>
    <name evidence="2" type="primary">yunB</name>
    <name evidence="2" type="ORF">H9726_05500</name>
</gene>
<dbReference type="NCBIfam" id="TIGR02832">
    <property type="entry name" value="spo_yunB"/>
    <property type="match status" value="1"/>
</dbReference>
<organism evidence="2 3">
    <name type="scientific">Candidatus Borkfalkia avicola</name>
    <dbReference type="NCBI Taxonomy" id="2838503"/>
    <lineage>
        <taxon>Bacteria</taxon>
        <taxon>Bacillati</taxon>
        <taxon>Bacillota</taxon>
        <taxon>Clostridia</taxon>
        <taxon>Christensenellales</taxon>
        <taxon>Christensenellaceae</taxon>
        <taxon>Candidatus Borkfalkia</taxon>
    </lineage>
</organism>
<evidence type="ECO:0000313" key="2">
    <source>
        <dbReference type="EMBL" id="HIZ09926.1"/>
    </source>
</evidence>
<dbReference type="Proteomes" id="UP000824025">
    <property type="component" value="Unassembled WGS sequence"/>
</dbReference>
<feature type="transmembrane region" description="Helical" evidence="1">
    <location>
        <begin position="30"/>
        <end position="47"/>
    </location>
</feature>
<proteinExistence type="predicted"/>
<dbReference type="PIRSF" id="PIRSF021383">
    <property type="entry name" value="YunB"/>
    <property type="match status" value="1"/>
</dbReference>
<comment type="caution">
    <text evidence="2">The sequence shown here is derived from an EMBL/GenBank/DDBJ whole genome shotgun (WGS) entry which is preliminary data.</text>
</comment>
<accession>A0A9D2IIL9</accession>
<reference evidence="2" key="2">
    <citation type="submission" date="2021-04" db="EMBL/GenBank/DDBJ databases">
        <authorList>
            <person name="Gilroy R."/>
        </authorList>
    </citation>
    <scope>NUCLEOTIDE SEQUENCE</scope>
    <source>
        <strain evidence="2">CHK192-19661</strain>
    </source>
</reference>
<evidence type="ECO:0000313" key="3">
    <source>
        <dbReference type="Proteomes" id="UP000824025"/>
    </source>
</evidence>
<name>A0A9D2IIL9_9FIRM</name>
<sequence>MIGIMAYQGYENAYRYRRRGGGGHGRAKKFAVFLGIVLLFAGIVVWLRRGVAGTLYAASEAQVRSVTASAVNEAVLTAMQWNAAEYDSLVEIVRDGEGNVLSIEANAQAVNLVARQTVALSMTNLDAACAEGVDVPLGAFTGIGLFSGLGPSVNFRVLPVGTVTCDCLSSLTSAGINQTLHTVSLEVTASVEIVLPSGPRDVSTVTDVLLCESVIVGKVPDAFFGGNLFEGIL</sequence>
<reference evidence="2" key="1">
    <citation type="journal article" date="2021" name="PeerJ">
        <title>Extensive microbial diversity within the chicken gut microbiome revealed by metagenomics and culture.</title>
        <authorList>
            <person name="Gilroy R."/>
            <person name="Ravi A."/>
            <person name="Getino M."/>
            <person name="Pursley I."/>
            <person name="Horton D.L."/>
            <person name="Alikhan N.F."/>
            <person name="Baker D."/>
            <person name="Gharbi K."/>
            <person name="Hall N."/>
            <person name="Watson M."/>
            <person name="Adriaenssens E.M."/>
            <person name="Foster-Nyarko E."/>
            <person name="Jarju S."/>
            <person name="Secka A."/>
            <person name="Antonio M."/>
            <person name="Oren A."/>
            <person name="Chaudhuri R.R."/>
            <person name="La Ragione R."/>
            <person name="Hildebrand F."/>
            <person name="Pallen M.J."/>
        </authorList>
    </citation>
    <scope>NUCLEOTIDE SEQUENCE</scope>
    <source>
        <strain evidence="2">CHK192-19661</strain>
    </source>
</reference>
<protein>
    <submittedName>
        <fullName evidence="2">Sporulation protein YunB</fullName>
    </submittedName>
</protein>
<evidence type="ECO:0000256" key="1">
    <source>
        <dbReference type="SAM" id="Phobius"/>
    </source>
</evidence>
<keyword evidence="1" id="KW-0472">Membrane</keyword>
<dbReference type="AlphaFoldDB" id="A0A9D2IIL9"/>
<keyword evidence="1" id="KW-0812">Transmembrane</keyword>
<dbReference type="InterPro" id="IPR014197">
    <property type="entry name" value="Sporulation_prot_YunB"/>
</dbReference>
<dbReference type="Pfam" id="PF09560">
    <property type="entry name" value="Spore_YunB"/>
    <property type="match status" value="1"/>
</dbReference>
<dbReference type="EMBL" id="DXCF01000029">
    <property type="protein sequence ID" value="HIZ09926.1"/>
    <property type="molecule type" value="Genomic_DNA"/>
</dbReference>